<protein>
    <submittedName>
        <fullName evidence="1">Uncharacterized protein</fullName>
    </submittedName>
</protein>
<reference evidence="1 2" key="1">
    <citation type="submission" date="2020-09" db="EMBL/GenBank/DDBJ databases">
        <title>De no assembly of potato wild relative species, Solanum commersonii.</title>
        <authorList>
            <person name="Cho K."/>
        </authorList>
    </citation>
    <scope>NUCLEOTIDE SEQUENCE [LARGE SCALE GENOMIC DNA]</scope>
    <source>
        <strain evidence="1">LZ3.2</strain>
        <tissue evidence="1">Leaf</tissue>
    </source>
</reference>
<evidence type="ECO:0000313" key="1">
    <source>
        <dbReference type="EMBL" id="KAG5630348.1"/>
    </source>
</evidence>
<gene>
    <name evidence="1" type="ORF">H5410_002065</name>
</gene>
<evidence type="ECO:0000313" key="2">
    <source>
        <dbReference type="Proteomes" id="UP000824120"/>
    </source>
</evidence>
<comment type="caution">
    <text evidence="1">The sequence shown here is derived from an EMBL/GenBank/DDBJ whole genome shotgun (WGS) entry which is preliminary data.</text>
</comment>
<keyword evidence="2" id="KW-1185">Reference proteome</keyword>
<dbReference type="Proteomes" id="UP000824120">
    <property type="component" value="Chromosome 1"/>
</dbReference>
<accession>A0A9J6B108</accession>
<name>A0A9J6B108_SOLCO</name>
<dbReference type="EMBL" id="JACXVP010000001">
    <property type="protein sequence ID" value="KAG5630348.1"/>
    <property type="molecule type" value="Genomic_DNA"/>
</dbReference>
<dbReference type="AlphaFoldDB" id="A0A9J6B108"/>
<organism evidence="1 2">
    <name type="scientific">Solanum commersonii</name>
    <name type="common">Commerson's wild potato</name>
    <name type="synonym">Commerson's nightshade</name>
    <dbReference type="NCBI Taxonomy" id="4109"/>
    <lineage>
        <taxon>Eukaryota</taxon>
        <taxon>Viridiplantae</taxon>
        <taxon>Streptophyta</taxon>
        <taxon>Embryophyta</taxon>
        <taxon>Tracheophyta</taxon>
        <taxon>Spermatophyta</taxon>
        <taxon>Magnoliopsida</taxon>
        <taxon>eudicotyledons</taxon>
        <taxon>Gunneridae</taxon>
        <taxon>Pentapetalae</taxon>
        <taxon>asterids</taxon>
        <taxon>lamiids</taxon>
        <taxon>Solanales</taxon>
        <taxon>Solanaceae</taxon>
        <taxon>Solanoideae</taxon>
        <taxon>Solaneae</taxon>
        <taxon>Solanum</taxon>
    </lineage>
</organism>
<proteinExistence type="predicted"/>
<sequence length="101" mass="11692">MSSRGACRLEGYKGHVNGAKTWVIMVVEDSKNFLAKIRSDKIRNEVIREKVRVDFVTNKMREDIKMVWAFRENCKFETVVLLCPWQQLKTLLIIEGGANGF</sequence>